<sequence>MTVQQLAARPEFTVLNLGDLNPELTRVFTCDLLSVCMSKASAGCAWVTVMGNMNAIAVAVLTDTACIILAEGTPLDDNGMAKARQQGVTVLQSKQPVFETALLVHELIHA</sequence>
<dbReference type="Gene3D" id="3.40.1390.20">
    <property type="entry name" value="HprK N-terminal domain-like"/>
    <property type="match status" value="1"/>
</dbReference>
<dbReference type="STRING" id="213810.RUM_16020"/>
<organism evidence="2 3">
    <name type="scientific">Ruminococcus champanellensis (strain DSM 18848 / JCM 17042 / KCTC 15320 / 18P13)</name>
    <dbReference type="NCBI Taxonomy" id="213810"/>
    <lineage>
        <taxon>Bacteria</taxon>
        <taxon>Bacillati</taxon>
        <taxon>Bacillota</taxon>
        <taxon>Clostridia</taxon>
        <taxon>Eubacteriales</taxon>
        <taxon>Oscillospiraceae</taxon>
        <taxon>Ruminococcus</taxon>
    </lineage>
</organism>
<dbReference type="OrthoDB" id="9800356at2"/>
<proteinExistence type="predicted"/>
<dbReference type="KEGG" id="rch:RUM_16020"/>
<dbReference type="InterPro" id="IPR028979">
    <property type="entry name" value="Ser_kin/Pase_Hpr-like_N_sf"/>
</dbReference>
<dbReference type="HOGENOM" id="CLU_140224_1_0_9"/>
<evidence type="ECO:0000313" key="2">
    <source>
        <dbReference type="EMBL" id="CBL17689.1"/>
    </source>
</evidence>
<dbReference type="BioCyc" id="RCHA213810:RUM_RS07795-MONOMER"/>
<protein>
    <submittedName>
        <fullName evidence="2">DRTGG domain</fullName>
    </submittedName>
</protein>
<dbReference type="AlphaFoldDB" id="D4LDJ4"/>
<dbReference type="EMBL" id="FP929052">
    <property type="protein sequence ID" value="CBL17689.1"/>
    <property type="molecule type" value="Genomic_DNA"/>
</dbReference>
<accession>D4LDJ4</accession>
<gene>
    <name evidence="2" type="ordered locus">RUM_16020</name>
</gene>
<reference evidence="2" key="2">
    <citation type="submission" date="2010-03" db="EMBL/GenBank/DDBJ databases">
        <authorList>
            <person name="Pajon A."/>
        </authorList>
    </citation>
    <scope>NUCLEOTIDE SEQUENCE</scope>
    <source>
        <strain evidence="2">Type strain: 18P13</strain>
    </source>
</reference>
<evidence type="ECO:0000313" key="3">
    <source>
        <dbReference type="Proteomes" id="UP000007054"/>
    </source>
</evidence>
<dbReference type="Proteomes" id="UP000007054">
    <property type="component" value="Chromosome"/>
</dbReference>
<dbReference type="SUPFAM" id="SSF75138">
    <property type="entry name" value="HprK N-terminal domain-like"/>
    <property type="match status" value="1"/>
</dbReference>
<evidence type="ECO:0000259" key="1">
    <source>
        <dbReference type="Pfam" id="PF07085"/>
    </source>
</evidence>
<feature type="domain" description="DRTGG" evidence="1">
    <location>
        <begin position="49"/>
        <end position="106"/>
    </location>
</feature>
<dbReference type="GeneID" id="83156315"/>
<name>D4LDJ4_RUMC1</name>
<dbReference type="InterPro" id="IPR010766">
    <property type="entry name" value="DRTGG"/>
</dbReference>
<dbReference type="Pfam" id="PF07085">
    <property type="entry name" value="DRTGG"/>
    <property type="match status" value="1"/>
</dbReference>
<reference evidence="2" key="1">
    <citation type="submission" date="2010-03" db="EMBL/GenBank/DDBJ databases">
        <title>The genome sequence of Ruminococcus sp. 18P13.</title>
        <authorList>
            <consortium name="metaHIT consortium -- http://www.metahit.eu/"/>
            <person name="Pajon A."/>
            <person name="Turner K."/>
            <person name="Parkhill J."/>
            <person name="Bernalier A."/>
        </authorList>
    </citation>
    <scope>NUCLEOTIDE SEQUENCE [LARGE SCALE GENOMIC DNA]</scope>
    <source>
        <strain evidence="2">Type strain: 18P13</strain>
    </source>
</reference>
<dbReference type="RefSeq" id="WP_015558595.1">
    <property type="nucleotide sequence ID" value="NC_021039.1"/>
</dbReference>
<keyword evidence="3" id="KW-1185">Reference proteome</keyword>
<dbReference type="PATRIC" id="fig|213810.4.peg.1501"/>